<dbReference type="EMBL" id="CAJNBK010000001">
    <property type="protein sequence ID" value="CAE6698944.1"/>
    <property type="molecule type" value="Genomic_DNA"/>
</dbReference>
<name>A0ABM8QIZ2_9BURK</name>
<evidence type="ECO:0000256" key="1">
    <source>
        <dbReference type="SAM" id="MobiDB-lite"/>
    </source>
</evidence>
<comment type="caution">
    <text evidence="2">The sequence shown here is derived from an EMBL/GenBank/DDBJ whole genome shotgun (WGS) entry which is preliminary data.</text>
</comment>
<keyword evidence="3" id="KW-1185">Reference proteome</keyword>
<organism evidence="2 3">
    <name type="scientific">Paraburkholderia haematera</name>
    <dbReference type="NCBI Taxonomy" id="2793077"/>
    <lineage>
        <taxon>Bacteria</taxon>
        <taxon>Pseudomonadati</taxon>
        <taxon>Pseudomonadota</taxon>
        <taxon>Betaproteobacteria</taxon>
        <taxon>Burkholderiales</taxon>
        <taxon>Burkholderiaceae</taxon>
        <taxon>Paraburkholderia</taxon>
    </lineage>
</organism>
<dbReference type="Proteomes" id="UP000672526">
    <property type="component" value="Unassembled WGS sequence"/>
</dbReference>
<accession>A0ABM8QIZ2</accession>
<feature type="region of interest" description="Disordered" evidence="1">
    <location>
        <begin position="1"/>
        <end position="41"/>
    </location>
</feature>
<evidence type="ECO:0000313" key="3">
    <source>
        <dbReference type="Proteomes" id="UP000672526"/>
    </source>
</evidence>
<proteinExistence type="predicted"/>
<sequence>MHTASRVPAQPARPHRHQQRKSGPKLTQSRHNWRTRRRGTLPPWPTCALAGLTRSVAGARMTVADADAADLRTLIAVVQPRLKEADQVRDRAAQAVRGAEQEDAVHALDKRIVEIEEKLCAAVAERFRLGCEHDSSVYACVLPRHCRPTESLHRAVVEGAVPALNGTSVPAVSQAVVAK</sequence>
<reference evidence="2 3" key="1">
    <citation type="submission" date="2021-02" db="EMBL/GenBank/DDBJ databases">
        <authorList>
            <person name="Vanwijnsberghe S."/>
        </authorList>
    </citation>
    <scope>NUCLEOTIDE SEQUENCE [LARGE SCALE GENOMIC DNA]</scope>
    <source>
        <strain evidence="2 3">LMG 31837</strain>
    </source>
</reference>
<gene>
    <name evidence="2" type="ORF">R69888_00628</name>
</gene>
<evidence type="ECO:0000313" key="2">
    <source>
        <dbReference type="EMBL" id="CAE6698944.1"/>
    </source>
</evidence>
<feature type="compositionally biased region" description="Basic residues" evidence="1">
    <location>
        <begin position="13"/>
        <end position="23"/>
    </location>
</feature>
<protein>
    <submittedName>
        <fullName evidence="2">Uncharacterized protein</fullName>
    </submittedName>
</protein>